<dbReference type="EMBL" id="BKCJ010005601">
    <property type="protein sequence ID" value="GEU67620.1"/>
    <property type="molecule type" value="Genomic_DNA"/>
</dbReference>
<feature type="region of interest" description="Disordered" evidence="1">
    <location>
        <begin position="391"/>
        <end position="434"/>
    </location>
</feature>
<feature type="region of interest" description="Disordered" evidence="1">
    <location>
        <begin position="1"/>
        <end position="26"/>
    </location>
</feature>
<name>A0A6L2M245_TANCI</name>
<proteinExistence type="predicted"/>
<feature type="region of interest" description="Disordered" evidence="1">
    <location>
        <begin position="638"/>
        <end position="671"/>
    </location>
</feature>
<sequence>MADVNLNVNAPAEQAPAMAPPTRTDDPILPRSRWVSHTNFFRAFTASSTIPSIYIQQFWDTIRYDRDTARYICQLDEQWFDLTKDTLRDALQITPVNNNNPFSSPPTPDALINFVNNLGYPKVVRTLSAVVTNDMFQPWRALTTIINLCLTGKTSAFERPRASVLQILWGIVNRAHIDFAERMWEEFIESIHSFVEDKKNLALRTQGKKKANPIVIPSISACLGSLSLTQYMNSLVLGEGLEIRDNHLWEYLGNSEWSSPAGLKLARENLQSGIKEEDSIIDVENAVFDLGKFRMDSCDPVDTPMVDRLKLDEDPLGIPVDQTRFRSMVGSLMYHTASRPDLVFIVCVCARCRFGFRLLSDNRFVSSAALGAEGLDFLVALAGLVEESLKSVHGTHRGPLSPVVFREPDSGKFQPLPERRTPAPTEPSGHAKSPSIYAELGLTNNDTEFDEEVSHVVRIGAQNEGQAGPNPGVQSEGQAGSNPGDDAEPQPQSSPVVHAGPNLQHTDLKATDLKNRFGDQFFNDKPSEAENEKTTTEIEAESMVSVTIQQNTSAIPPMTTPVSKAVDEIVTDAVNWAIQAPLRNRFRYFLEADMKEILHQRMWETNSYKAHEDHMMLYEALEKSINRDHTDELPTNLAEAQRKKKKRHESPKTPHRSPHHQTPPPSPPATRVISLKAQLPEALERQLPQLNIQLGRLLTQDSGRLSHRFMKIYIWIMIRLSMNKYIRLMMKTSGMLIFPRPALSISKMNVAYYPNDGLEQMVPDQMWIEEECKYDIAAMYGISHWWFQRQQFYIDRHTSEGDRRAVQTHMRILSVVRIEVFSMYGYDYLKKIVLRRADLNEHIIAERDFKYLYVVIDSPRAVTFRDKYKVQMLMRFNEIHKFSDDTLHQIYEALDYRVKEFKVNMMNSGLNTRFWTRKDVDRSKEFMFAIRKRLKTRRIFRNLESFVGGRKTSSSGLKATKLNLTLPNHDGMQRASNTSTTTCNALGTSYSTVAQFGGVTISHWWFQRQCNYIDRHTSKGDRRAIWTHMRILSIVRIEVFSMYGYNYMKKIVLRRADLNEHIIVERDLKYLYPIDFEDLYLLNLQGHLNHLPPKDKKILTTVVNLWTRNLVIRQRVEELQLRIESYHTQLNLTKPRWDATGFEYKHDFIVIHSLRAVTFREKYGVQMIMRFNEIYKFSNGTLHQIDEPLDY</sequence>
<organism evidence="2">
    <name type="scientific">Tanacetum cinerariifolium</name>
    <name type="common">Dalmatian daisy</name>
    <name type="synonym">Chrysanthemum cinerariifolium</name>
    <dbReference type="NCBI Taxonomy" id="118510"/>
    <lineage>
        <taxon>Eukaryota</taxon>
        <taxon>Viridiplantae</taxon>
        <taxon>Streptophyta</taxon>
        <taxon>Embryophyta</taxon>
        <taxon>Tracheophyta</taxon>
        <taxon>Spermatophyta</taxon>
        <taxon>Magnoliopsida</taxon>
        <taxon>eudicotyledons</taxon>
        <taxon>Gunneridae</taxon>
        <taxon>Pentapetalae</taxon>
        <taxon>asterids</taxon>
        <taxon>campanulids</taxon>
        <taxon>Asterales</taxon>
        <taxon>Asteraceae</taxon>
        <taxon>Asteroideae</taxon>
        <taxon>Anthemideae</taxon>
        <taxon>Anthemidinae</taxon>
        <taxon>Tanacetum</taxon>
    </lineage>
</organism>
<dbReference type="AlphaFoldDB" id="A0A6L2M245"/>
<reference evidence="2" key="1">
    <citation type="journal article" date="2019" name="Sci. Rep.">
        <title>Draft genome of Tanacetum cinerariifolium, the natural source of mosquito coil.</title>
        <authorList>
            <person name="Yamashiro T."/>
            <person name="Shiraishi A."/>
            <person name="Satake H."/>
            <person name="Nakayama K."/>
        </authorList>
    </citation>
    <scope>NUCLEOTIDE SEQUENCE</scope>
</reference>
<feature type="compositionally biased region" description="Polar residues" evidence="1">
    <location>
        <begin position="472"/>
        <end position="481"/>
    </location>
</feature>
<gene>
    <name evidence="2" type="ORF">Tci_039598</name>
</gene>
<accession>A0A6L2M245</accession>
<comment type="caution">
    <text evidence="2">The sequence shown here is derived from an EMBL/GenBank/DDBJ whole genome shotgun (WGS) entry which is preliminary data.</text>
</comment>
<feature type="compositionally biased region" description="Low complexity" evidence="1">
    <location>
        <begin position="10"/>
        <end position="21"/>
    </location>
</feature>
<evidence type="ECO:0000256" key="1">
    <source>
        <dbReference type="SAM" id="MobiDB-lite"/>
    </source>
</evidence>
<evidence type="ECO:0000313" key="2">
    <source>
        <dbReference type="EMBL" id="GEU67620.1"/>
    </source>
</evidence>
<feature type="region of interest" description="Disordered" evidence="1">
    <location>
        <begin position="463"/>
        <end position="502"/>
    </location>
</feature>
<protein>
    <submittedName>
        <fullName evidence="2">Retrovirus-related Pol polyprotein from transposon TNT 1-94</fullName>
    </submittedName>
</protein>
<feature type="compositionally biased region" description="Basic residues" evidence="1">
    <location>
        <begin position="642"/>
        <end position="659"/>
    </location>
</feature>